<dbReference type="PANTHER" id="PTHR33116:SF78">
    <property type="entry name" value="OS12G0587133 PROTEIN"/>
    <property type="match status" value="1"/>
</dbReference>
<keyword evidence="2" id="KW-1185">Reference proteome</keyword>
<gene>
    <name evidence="1" type="ORF">Tco_0628471</name>
</gene>
<evidence type="ECO:0000313" key="2">
    <source>
        <dbReference type="Proteomes" id="UP001151760"/>
    </source>
</evidence>
<proteinExistence type="predicted"/>
<reference evidence="1" key="1">
    <citation type="journal article" date="2022" name="Int. J. Mol. Sci.">
        <title>Draft Genome of Tanacetum Coccineum: Genomic Comparison of Closely Related Tanacetum-Family Plants.</title>
        <authorList>
            <person name="Yamashiro T."/>
            <person name="Shiraishi A."/>
            <person name="Nakayama K."/>
            <person name="Satake H."/>
        </authorList>
    </citation>
    <scope>NUCLEOTIDE SEQUENCE</scope>
</reference>
<evidence type="ECO:0000313" key="1">
    <source>
        <dbReference type="EMBL" id="GJS55109.1"/>
    </source>
</evidence>
<protein>
    <recommendedName>
        <fullName evidence="3">Reverse transcriptase domain-containing protein</fullName>
    </recommendedName>
</protein>
<organism evidence="1 2">
    <name type="scientific">Tanacetum coccineum</name>
    <dbReference type="NCBI Taxonomy" id="301880"/>
    <lineage>
        <taxon>Eukaryota</taxon>
        <taxon>Viridiplantae</taxon>
        <taxon>Streptophyta</taxon>
        <taxon>Embryophyta</taxon>
        <taxon>Tracheophyta</taxon>
        <taxon>Spermatophyta</taxon>
        <taxon>Magnoliopsida</taxon>
        <taxon>eudicotyledons</taxon>
        <taxon>Gunneridae</taxon>
        <taxon>Pentapetalae</taxon>
        <taxon>asterids</taxon>
        <taxon>campanulids</taxon>
        <taxon>Asterales</taxon>
        <taxon>Asteraceae</taxon>
        <taxon>Asteroideae</taxon>
        <taxon>Anthemideae</taxon>
        <taxon>Anthemidinae</taxon>
        <taxon>Tanacetum</taxon>
    </lineage>
</organism>
<dbReference type="EMBL" id="BQNB010008846">
    <property type="protein sequence ID" value="GJS55109.1"/>
    <property type="molecule type" value="Genomic_DNA"/>
</dbReference>
<sequence length="405" mass="45948">MVHRQRSLSLKEVSVKEIPSPRFSFLLWWWLFKSILEACDKGFYKGVYLAKNKSNISLLKYADDALFSSDWSRLNASNLIHILKCFELASGLKVNITKSRLLGVGAPCNKVELMASSLGCAHDSLPFTYLGLSVGKKMRGCDGWNSIISRFRDMLSSWKAKYLLIGAQKVINILESIRCIFFWGFKDSQRDISWVKWNTILLDMDKGGLGVGSLLAKNLSLLRKWKLRFLTENNSLWRKVINEFYGNDRGFGSSPSFYHVGGIWHDINKAASSIEAFGMILLRRPLPLDRLKDSFPRLYALENVKDSKVTDRWCFANNVCGGNWSWRVPLHGRAIYELSSLISLIGNLSLYSNGTDKWIWTCDASGKFKVSSLTKSIQKTSLLVSTIFGILGFLERSIYTCGDHL</sequence>
<name>A0ABQ4WQE8_9ASTR</name>
<accession>A0ABQ4WQE8</accession>
<comment type="caution">
    <text evidence="1">The sequence shown here is derived from an EMBL/GenBank/DDBJ whole genome shotgun (WGS) entry which is preliminary data.</text>
</comment>
<dbReference type="Proteomes" id="UP001151760">
    <property type="component" value="Unassembled WGS sequence"/>
</dbReference>
<evidence type="ECO:0008006" key="3">
    <source>
        <dbReference type="Google" id="ProtNLM"/>
    </source>
</evidence>
<reference evidence="1" key="2">
    <citation type="submission" date="2022-01" db="EMBL/GenBank/DDBJ databases">
        <authorList>
            <person name="Yamashiro T."/>
            <person name="Shiraishi A."/>
            <person name="Satake H."/>
            <person name="Nakayama K."/>
        </authorList>
    </citation>
    <scope>NUCLEOTIDE SEQUENCE</scope>
</reference>
<dbReference type="PANTHER" id="PTHR33116">
    <property type="entry name" value="REVERSE TRANSCRIPTASE ZINC-BINDING DOMAIN-CONTAINING PROTEIN-RELATED-RELATED"/>
    <property type="match status" value="1"/>
</dbReference>